<dbReference type="NCBIfam" id="NF038235">
    <property type="entry name" value="retron_Ec48_2TM"/>
    <property type="match status" value="1"/>
</dbReference>
<evidence type="ECO:0000313" key="3">
    <source>
        <dbReference type="Proteomes" id="UP000016521"/>
    </source>
</evidence>
<keyword evidence="3" id="KW-1185">Reference proteome</keyword>
<dbReference type="InterPro" id="IPR053597">
    <property type="entry name" value="Retron_Ec48_antiviral"/>
</dbReference>
<evidence type="ECO:0000313" key="2">
    <source>
        <dbReference type="EMBL" id="ATD06957.1"/>
    </source>
</evidence>
<protein>
    <recommendedName>
        <fullName evidence="4">EAL domain-containing protein</fullName>
    </recommendedName>
</protein>
<dbReference type="Proteomes" id="UP000016521">
    <property type="component" value="Chromosome I"/>
</dbReference>
<proteinExistence type="predicted"/>
<dbReference type="EMBL" id="CP011924">
    <property type="protein sequence ID" value="ATD06957.1"/>
    <property type="molecule type" value="Genomic_DNA"/>
</dbReference>
<organism evidence="2 3">
    <name type="scientific">Pseudoalteromonas piscicida</name>
    <dbReference type="NCBI Taxonomy" id="43662"/>
    <lineage>
        <taxon>Bacteria</taxon>
        <taxon>Pseudomonadati</taxon>
        <taxon>Pseudomonadota</taxon>
        <taxon>Gammaproteobacteria</taxon>
        <taxon>Alteromonadales</taxon>
        <taxon>Pseudoalteromonadaceae</taxon>
        <taxon>Pseudoalteromonas</taxon>
    </lineage>
</organism>
<feature type="transmembrane region" description="Helical" evidence="1">
    <location>
        <begin position="12"/>
        <end position="32"/>
    </location>
</feature>
<dbReference type="RefSeq" id="WP_010371398.1">
    <property type="nucleotide sequence ID" value="NZ_CP011924.1"/>
</dbReference>
<evidence type="ECO:0000256" key="1">
    <source>
        <dbReference type="SAM" id="Phobius"/>
    </source>
</evidence>
<gene>
    <name evidence="2" type="ORF">PPIS_a1895</name>
</gene>
<name>A0ABM6NDH1_PSEO7</name>
<feature type="transmembrane region" description="Helical" evidence="1">
    <location>
        <begin position="67"/>
        <end position="89"/>
    </location>
</feature>
<evidence type="ECO:0008006" key="4">
    <source>
        <dbReference type="Google" id="ProtNLM"/>
    </source>
</evidence>
<reference evidence="2 3" key="1">
    <citation type="submission" date="2015-06" db="EMBL/GenBank/DDBJ databases">
        <authorList>
            <person name="Xie B.-B."/>
            <person name="Rong J.-C."/>
            <person name="Qin Q.-L."/>
            <person name="Zhang Y.-Z."/>
        </authorList>
    </citation>
    <scope>NUCLEOTIDE SEQUENCE [LARGE SCALE GENOMIC DNA]</scope>
    <source>
        <strain evidence="2 3">JCM 20779</strain>
    </source>
</reference>
<keyword evidence="1" id="KW-1133">Transmembrane helix</keyword>
<keyword evidence="1" id="KW-0472">Membrane</keyword>
<sequence>MIKVNELKTKFWCFSMFPFLLSLIVSIVFYIATFRSNNVGNMDFCLSNTCTQNFASIFASSIKALEIGFSVSLGVATVYGIYIALHSYISHQETAKFSNHLAHYQLFKGFLSTEASNTLRLSPKAINSFKFYNLIFPESREGVLTPSESYINFLNQLDAVVKDSNSKVVDLSQGSFKYKPHQQKVKELLATVGIEIEFLPRRDFYELEGDVFKLVGRVNSEFCHYVDMPVLPDRHYI</sequence>
<keyword evidence="1" id="KW-0812">Transmembrane</keyword>
<accession>A0ABM6NDH1</accession>